<dbReference type="PANTHER" id="PTHR46607">
    <property type="entry name" value="SEC14 DOMAIN AND SPECTRIN REPEAT-CONTAINING PROTEIN 1"/>
    <property type="match status" value="1"/>
</dbReference>
<dbReference type="InterPro" id="IPR056804">
    <property type="entry name" value="Spectrin_SESTD1"/>
</dbReference>
<feature type="region of interest" description="Disordered" evidence="3">
    <location>
        <begin position="744"/>
        <end position="768"/>
    </location>
</feature>
<comment type="similarity">
    <text evidence="2">Belongs to the SOLO family.</text>
</comment>
<evidence type="ECO:0000256" key="1">
    <source>
        <dbReference type="ARBA" id="ARBA00022737"/>
    </source>
</evidence>
<evidence type="ECO:0000259" key="5">
    <source>
        <dbReference type="Pfam" id="PF24915"/>
    </source>
</evidence>
<evidence type="ECO:0000256" key="2">
    <source>
        <dbReference type="ARBA" id="ARBA00038285"/>
    </source>
</evidence>
<proteinExistence type="inferred from homology"/>
<dbReference type="Pfam" id="PF24915">
    <property type="entry name" value="Spectrin_SESTD1"/>
    <property type="match status" value="1"/>
</dbReference>
<feature type="domain" description="SESTD1-like spectrin repeats region" evidence="5">
    <location>
        <begin position="390"/>
        <end position="494"/>
    </location>
</feature>
<name>A0AAN8PD42_POLSC</name>
<dbReference type="Pfam" id="PF13716">
    <property type="entry name" value="CRAL_TRIO_2"/>
    <property type="match status" value="1"/>
</dbReference>
<dbReference type="InterPro" id="IPR001251">
    <property type="entry name" value="CRAL-TRIO_dom"/>
</dbReference>
<keyword evidence="1" id="KW-0677">Repeat</keyword>
<evidence type="ECO:0000256" key="3">
    <source>
        <dbReference type="SAM" id="MobiDB-lite"/>
    </source>
</evidence>
<dbReference type="SUPFAM" id="SSF46966">
    <property type="entry name" value="Spectrin repeat"/>
    <property type="match status" value="2"/>
</dbReference>
<evidence type="ECO:0000313" key="6">
    <source>
        <dbReference type="EMBL" id="KAK6628843.1"/>
    </source>
</evidence>
<accession>A0AAN8PD42</accession>
<dbReference type="EMBL" id="JAWJWE010000036">
    <property type="protein sequence ID" value="KAK6628843.1"/>
    <property type="molecule type" value="Genomic_DNA"/>
</dbReference>
<protein>
    <recommendedName>
        <fullName evidence="8">CRAL-TRIO domain-containing protein</fullName>
    </recommendedName>
</protein>
<evidence type="ECO:0008006" key="8">
    <source>
        <dbReference type="Google" id="ProtNLM"/>
    </source>
</evidence>
<evidence type="ECO:0000259" key="4">
    <source>
        <dbReference type="Pfam" id="PF13716"/>
    </source>
</evidence>
<dbReference type="Gene3D" id="1.20.58.60">
    <property type="match status" value="2"/>
</dbReference>
<dbReference type="Proteomes" id="UP001372834">
    <property type="component" value="Unassembled WGS sequence"/>
</dbReference>
<reference evidence="6 7" key="1">
    <citation type="submission" date="2023-10" db="EMBL/GenBank/DDBJ databases">
        <title>Genomes of two closely related lineages of the louse Polyplax serrata with different host specificities.</title>
        <authorList>
            <person name="Martinu J."/>
            <person name="Tarabai H."/>
            <person name="Stefka J."/>
            <person name="Hypsa V."/>
        </authorList>
    </citation>
    <scope>NUCLEOTIDE SEQUENCE [LARGE SCALE GENOMIC DNA]</scope>
    <source>
        <strain evidence="6">HR10_N</strain>
    </source>
</reference>
<dbReference type="PANTHER" id="PTHR46607:SF1">
    <property type="entry name" value="SEC14 DOMAIN AND SPECTRIN REPEAT-CONTAINING PROTEIN 1"/>
    <property type="match status" value="1"/>
</dbReference>
<dbReference type="GO" id="GO:0005546">
    <property type="term" value="F:phosphatidylinositol-4,5-bisphosphate binding"/>
    <property type="evidence" value="ECO:0007669"/>
    <property type="project" value="TreeGrafter"/>
</dbReference>
<dbReference type="GO" id="GO:0043325">
    <property type="term" value="F:phosphatidylinositol-3,4-bisphosphate binding"/>
    <property type="evidence" value="ECO:0007669"/>
    <property type="project" value="TreeGrafter"/>
</dbReference>
<feature type="domain" description="CRAL-TRIO" evidence="4">
    <location>
        <begin position="29"/>
        <end position="152"/>
    </location>
</feature>
<dbReference type="GO" id="GO:0070273">
    <property type="term" value="F:phosphatidylinositol-4-phosphate binding"/>
    <property type="evidence" value="ECO:0007669"/>
    <property type="project" value="TreeGrafter"/>
</dbReference>
<dbReference type="AlphaFoldDB" id="A0AAN8PD42"/>
<feature type="compositionally biased region" description="Polar residues" evidence="3">
    <location>
        <begin position="757"/>
        <end position="766"/>
    </location>
</feature>
<sequence length="1109" mass="126704">MFAGDILGILQTKAACLPGSRDFEGRPLIIVYIPAELQPWTKDNLELTLQYFSSIFNQETRRRGFTVLVDGQKNAWRVARACIRMVNLSLGSDLASLIVLRPDAFWDKQRVDNCTKIRKEGEPIFIPISRLGKYVDSSQLTEEFGGTWTYNHKQWIQNRMYIEFYVKEAKAALIELENFHQKVNDFATSERLRTSVDPFVFSKQNFETNKILAQKVVQGGRELLDKIEKTDKECQRNNPNEYKTPKDAMDTKSKIEKLLEVIEGKREAIDNSWLEMEKKCVDAREITLLENGVARVTKWILETAEMMLNSQQEVGYDVSSSEELRAEHETLELQCRETYGQYAELLHKIDTLPQLNINIPADLKSQRDFMDFVCRSFASRLERRRNILITCLRFYRLVTEYFERTSEVFETLIMCTDVGSLESAYCRLQQLQENQTNIDFLGKELLKEGEKLSDMLSMPVKDALGRDVDVNYENDIVNVQEILEASLLRKQLFSDSVDLQKLTLEQVTHVYVYEKDAKQAVQWLNDLFQVMMKEYIHVGCNIQEIQMMKEEHQAFQETAKGTFEYGCQLLKAALALRHSCKLSDKYNIELTQSLWEAWKRLQAVGQEQMTRLRVSAVFHRSVEEHCVQLRELKAGVNKLNKVEDGNERRSKIRKFLLCRERLLLEVGRMVRLGRLLKTRLKEPVSTEQRSPNDGHFTSVEAIVEKMSEVTNLAEQLDSALNAAHSEDSVTTVSPNTKKILEGTAPINAGEWSPGKKANTSNTSSDSKSADEFVTASECTCTPPSRSSSFVTASDGGAMSPWWELDTASDSETKTKTESSLETVKRVDRSPVRIVEVPVEPDEKSTPQVMKTESQKSVVYPSTALLRPDMSPIVNEAKSPQSDSCTDEIIRQLTQIVKEQETFLPAYEESSEVEVPKSEYRCDGDTFSQFSLELLNSEVNLPPQSHSKSQSIETDATDVSIPKMTVEAPGSLQSEVSKSKVKFKLENQSTNRWDHSFPQNLINDESAKIYIIDASTPSPKSKRYVDSSLDSLEMYQQPIRKIVEAEIHHRREESPNSVDDLNDADFEDKVREVRDRRRPVTTIDLQGACALPPDYHYQSQIAKLAIKGVF</sequence>
<dbReference type="GO" id="GO:0080025">
    <property type="term" value="F:phosphatidylinositol-3,5-bisphosphate binding"/>
    <property type="evidence" value="ECO:0007669"/>
    <property type="project" value="TreeGrafter"/>
</dbReference>
<dbReference type="GO" id="GO:0032266">
    <property type="term" value="F:phosphatidylinositol-3-phosphate binding"/>
    <property type="evidence" value="ECO:0007669"/>
    <property type="project" value="TreeGrafter"/>
</dbReference>
<organism evidence="6 7">
    <name type="scientific">Polyplax serrata</name>
    <name type="common">Common mouse louse</name>
    <dbReference type="NCBI Taxonomy" id="468196"/>
    <lineage>
        <taxon>Eukaryota</taxon>
        <taxon>Metazoa</taxon>
        <taxon>Ecdysozoa</taxon>
        <taxon>Arthropoda</taxon>
        <taxon>Hexapoda</taxon>
        <taxon>Insecta</taxon>
        <taxon>Pterygota</taxon>
        <taxon>Neoptera</taxon>
        <taxon>Paraneoptera</taxon>
        <taxon>Psocodea</taxon>
        <taxon>Troctomorpha</taxon>
        <taxon>Phthiraptera</taxon>
        <taxon>Anoplura</taxon>
        <taxon>Polyplacidae</taxon>
        <taxon>Polyplax</taxon>
    </lineage>
</organism>
<gene>
    <name evidence="6" type="ORF">RUM43_002659</name>
</gene>
<comment type="caution">
    <text evidence="6">The sequence shown here is derived from an EMBL/GenBank/DDBJ whole genome shotgun (WGS) entry which is preliminary data.</text>
</comment>
<evidence type="ECO:0000313" key="7">
    <source>
        <dbReference type="Proteomes" id="UP001372834"/>
    </source>
</evidence>
<dbReference type="GO" id="GO:0010314">
    <property type="term" value="F:phosphatidylinositol-5-phosphate binding"/>
    <property type="evidence" value="ECO:0007669"/>
    <property type="project" value="TreeGrafter"/>
</dbReference>